<organism evidence="1 2">
    <name type="scientific">Methylobacterium bullatum</name>
    <dbReference type="NCBI Taxonomy" id="570505"/>
    <lineage>
        <taxon>Bacteria</taxon>
        <taxon>Pseudomonadati</taxon>
        <taxon>Pseudomonadota</taxon>
        <taxon>Alphaproteobacteria</taxon>
        <taxon>Hyphomicrobiales</taxon>
        <taxon>Methylobacteriaceae</taxon>
        <taxon>Methylobacterium</taxon>
    </lineage>
</organism>
<name>A0AAV4Z8B0_9HYPH</name>
<dbReference type="RefSeq" id="WP_147833265.1">
    <property type="nucleotide sequence ID" value="NZ_BPQF01000012.1"/>
</dbReference>
<evidence type="ECO:0000313" key="1">
    <source>
        <dbReference type="EMBL" id="GJD40136.1"/>
    </source>
</evidence>
<dbReference type="InterPro" id="IPR038691">
    <property type="entry name" value="ComJ_sf"/>
</dbReference>
<accession>A0AAV4Z8B0</accession>
<reference evidence="1" key="1">
    <citation type="journal article" date="2016" name="Front. Microbiol.">
        <title>Genome Sequence of the Piezophilic, Mesophilic Sulfate-Reducing Bacterium Desulfovibrio indicus J2T.</title>
        <authorList>
            <person name="Cao J."/>
            <person name="Maignien L."/>
            <person name="Shao Z."/>
            <person name="Alain K."/>
            <person name="Jebbar M."/>
        </authorList>
    </citation>
    <scope>NUCLEOTIDE SEQUENCE</scope>
    <source>
        <strain evidence="1">DSM 21893</strain>
    </source>
</reference>
<dbReference type="EMBL" id="BPQF01000012">
    <property type="protein sequence ID" value="GJD40136.1"/>
    <property type="molecule type" value="Genomic_DNA"/>
</dbReference>
<reference evidence="1" key="2">
    <citation type="submission" date="2021-08" db="EMBL/GenBank/DDBJ databases">
        <authorList>
            <person name="Tani A."/>
            <person name="Ola A."/>
            <person name="Ogura Y."/>
            <person name="Katsura K."/>
            <person name="Hayashi T."/>
        </authorList>
    </citation>
    <scope>NUCLEOTIDE SEQUENCE</scope>
    <source>
        <strain evidence="1">DSM 21893</strain>
    </source>
</reference>
<gene>
    <name evidence="1" type="ORF">OICFNHDK_2602</name>
</gene>
<dbReference type="AlphaFoldDB" id="A0AAV4Z8B0"/>
<dbReference type="Proteomes" id="UP001055307">
    <property type="component" value="Unassembled WGS sequence"/>
</dbReference>
<protein>
    <submittedName>
        <fullName evidence="1">Uncharacterized protein</fullName>
    </submittedName>
</protein>
<proteinExistence type="predicted"/>
<evidence type="ECO:0000313" key="2">
    <source>
        <dbReference type="Proteomes" id="UP001055307"/>
    </source>
</evidence>
<comment type="caution">
    <text evidence="1">The sequence shown here is derived from an EMBL/GenBank/DDBJ whole genome shotgun (WGS) entry which is preliminary data.</text>
</comment>
<keyword evidence="2" id="KW-1185">Reference proteome</keyword>
<sequence>MQKRYEIFADYHQFYLWDHGEMPDTALDYSEDDLRRRVKTAPFLVVIQPERNMSVPVELDIVDAPPDEALDLWDHVVEASLDLPSGRLEIHECTGGSIDILSVAPGTYRVRACFGGLTTLTDDRLDGEDHYRLILWPAPSAPLAVIKHYADPRL</sequence>
<dbReference type="Gene3D" id="2.60.34.30">
    <property type="entry name" value="Competence, DNA-entry nuclease inhibitor, ComJ"/>
    <property type="match status" value="1"/>
</dbReference>